<feature type="transmembrane region" description="Helical" evidence="7">
    <location>
        <begin position="339"/>
        <end position="372"/>
    </location>
</feature>
<evidence type="ECO:0000259" key="9">
    <source>
        <dbReference type="Pfam" id="PF12704"/>
    </source>
</evidence>
<keyword evidence="2" id="KW-1003">Cell membrane</keyword>
<keyword evidence="11" id="KW-1185">Reference proteome</keyword>
<evidence type="ECO:0000256" key="2">
    <source>
        <dbReference type="ARBA" id="ARBA00022475"/>
    </source>
</evidence>
<keyword evidence="3 7" id="KW-0812">Transmembrane</keyword>
<evidence type="ECO:0000259" key="8">
    <source>
        <dbReference type="Pfam" id="PF02687"/>
    </source>
</evidence>
<sequence>MIYLRLVFESFRFAWQALRSNLLRTILSLLGVTIGIFAIISVFTIVDSLEKSIRQSMSFVGERIVYIQKWPWIFEGGNDIPWWKYMQRPSATVREYNFLNQNLENDEGVALVARRGSNTFKHGSNSMSGIMLQGVTQDFNKVAEVPIEEGRYFTQQETDGSRNVIIIGAEVAQNLFPNGSALGGDIRIQGQKFTVIGIMEKQGAGLFEGMPTNDKNAYTTFGAFGKMFASGQRGIEPNIMIKGRADDEGLQNLEYEVRGKMRTIRGLKPYEEDNFAVNRSEMMADAIGKMFSIIGLAGWVIGGFSILVGGFGIANIMFVSVKERTNIIGIQKSLGAKNFFILFQFLFESVFLSLIGGGVGILLVSLITLIPMGTLEIFLSAGNILLGLGVSVVIGVLSGIIPAVIASHLDPVIAIRSK</sequence>
<feature type="transmembrane region" description="Helical" evidence="7">
    <location>
        <begin position="384"/>
        <end position="409"/>
    </location>
</feature>
<gene>
    <name evidence="10" type="ORF">FHS90_003990</name>
</gene>
<feature type="domain" description="MacB-like periplasmic core" evidence="9">
    <location>
        <begin position="25"/>
        <end position="242"/>
    </location>
</feature>
<feature type="transmembrane region" description="Helical" evidence="7">
    <location>
        <begin position="290"/>
        <end position="318"/>
    </location>
</feature>
<dbReference type="RefSeq" id="WP_182514201.1">
    <property type="nucleotide sequence ID" value="NZ_JACJIQ010000020.1"/>
</dbReference>
<evidence type="ECO:0000313" key="11">
    <source>
        <dbReference type="Proteomes" id="UP000563094"/>
    </source>
</evidence>
<dbReference type="PANTHER" id="PTHR30572:SF4">
    <property type="entry name" value="ABC TRANSPORTER PERMEASE YTRF"/>
    <property type="match status" value="1"/>
</dbReference>
<evidence type="ECO:0000256" key="5">
    <source>
        <dbReference type="ARBA" id="ARBA00023136"/>
    </source>
</evidence>
<dbReference type="Proteomes" id="UP000563094">
    <property type="component" value="Unassembled WGS sequence"/>
</dbReference>
<comment type="similarity">
    <text evidence="6">Belongs to the ABC-4 integral membrane protein family.</text>
</comment>
<comment type="caution">
    <text evidence="10">The sequence shown here is derived from an EMBL/GenBank/DDBJ whole genome shotgun (WGS) entry which is preliminary data.</text>
</comment>
<evidence type="ECO:0000256" key="3">
    <source>
        <dbReference type="ARBA" id="ARBA00022692"/>
    </source>
</evidence>
<reference evidence="10 11" key="1">
    <citation type="submission" date="2020-08" db="EMBL/GenBank/DDBJ databases">
        <title>Genomic Encyclopedia of Type Strains, Phase IV (KMG-IV): sequencing the most valuable type-strain genomes for metagenomic binning, comparative biology and taxonomic classification.</title>
        <authorList>
            <person name="Goeker M."/>
        </authorList>
    </citation>
    <scope>NUCLEOTIDE SEQUENCE [LARGE SCALE GENOMIC DNA]</scope>
    <source>
        <strain evidence="10 11">DSM 29854</strain>
    </source>
</reference>
<feature type="transmembrane region" description="Helical" evidence="7">
    <location>
        <begin position="21"/>
        <end position="46"/>
    </location>
</feature>
<comment type="subcellular location">
    <subcellularLocation>
        <location evidence="1">Cell membrane</location>
        <topology evidence="1">Multi-pass membrane protein</topology>
    </subcellularLocation>
</comment>
<dbReference type="PANTHER" id="PTHR30572">
    <property type="entry name" value="MEMBRANE COMPONENT OF TRANSPORTER-RELATED"/>
    <property type="match status" value="1"/>
</dbReference>
<dbReference type="EMBL" id="JACJIQ010000020">
    <property type="protein sequence ID" value="MBA9079255.1"/>
    <property type="molecule type" value="Genomic_DNA"/>
</dbReference>
<evidence type="ECO:0000256" key="7">
    <source>
        <dbReference type="SAM" id="Phobius"/>
    </source>
</evidence>
<protein>
    <submittedName>
        <fullName evidence="10">Putative ABC transport system permease protein</fullName>
    </submittedName>
</protein>
<feature type="domain" description="ABC3 transporter permease C-terminal" evidence="8">
    <location>
        <begin position="300"/>
        <end position="411"/>
    </location>
</feature>
<evidence type="ECO:0000256" key="6">
    <source>
        <dbReference type="ARBA" id="ARBA00038076"/>
    </source>
</evidence>
<dbReference type="Pfam" id="PF12704">
    <property type="entry name" value="MacB_PCD"/>
    <property type="match status" value="1"/>
</dbReference>
<evidence type="ECO:0000313" key="10">
    <source>
        <dbReference type="EMBL" id="MBA9079255.1"/>
    </source>
</evidence>
<accession>A0A839GUU5</accession>
<evidence type="ECO:0000256" key="4">
    <source>
        <dbReference type="ARBA" id="ARBA00022989"/>
    </source>
</evidence>
<dbReference type="InterPro" id="IPR003838">
    <property type="entry name" value="ABC3_permease_C"/>
</dbReference>
<dbReference type="InterPro" id="IPR050250">
    <property type="entry name" value="Macrolide_Exporter_MacB"/>
</dbReference>
<dbReference type="GO" id="GO:0005886">
    <property type="term" value="C:plasma membrane"/>
    <property type="evidence" value="ECO:0007669"/>
    <property type="project" value="UniProtKB-SubCell"/>
</dbReference>
<dbReference type="InterPro" id="IPR025857">
    <property type="entry name" value="MacB_PCD"/>
</dbReference>
<proteinExistence type="inferred from homology"/>
<keyword evidence="5 7" id="KW-0472">Membrane</keyword>
<organism evidence="10 11">
    <name type="scientific">Rufibacter quisquiliarum</name>
    <dbReference type="NCBI Taxonomy" id="1549639"/>
    <lineage>
        <taxon>Bacteria</taxon>
        <taxon>Pseudomonadati</taxon>
        <taxon>Bacteroidota</taxon>
        <taxon>Cytophagia</taxon>
        <taxon>Cytophagales</taxon>
        <taxon>Hymenobacteraceae</taxon>
        <taxon>Rufibacter</taxon>
    </lineage>
</organism>
<dbReference type="GO" id="GO:0022857">
    <property type="term" value="F:transmembrane transporter activity"/>
    <property type="evidence" value="ECO:0007669"/>
    <property type="project" value="TreeGrafter"/>
</dbReference>
<keyword evidence="4 7" id="KW-1133">Transmembrane helix</keyword>
<dbReference type="AlphaFoldDB" id="A0A839GUU5"/>
<name>A0A839GUU5_9BACT</name>
<evidence type="ECO:0000256" key="1">
    <source>
        <dbReference type="ARBA" id="ARBA00004651"/>
    </source>
</evidence>
<dbReference type="Pfam" id="PF02687">
    <property type="entry name" value="FtsX"/>
    <property type="match status" value="1"/>
</dbReference>